<gene>
    <name evidence="1" type="ORF">K8U61_18575</name>
</gene>
<proteinExistence type="predicted"/>
<evidence type="ECO:0000313" key="2">
    <source>
        <dbReference type="Proteomes" id="UP000780875"/>
    </source>
</evidence>
<evidence type="ECO:0008006" key="3">
    <source>
        <dbReference type="Google" id="ProtNLM"/>
    </source>
</evidence>
<accession>A0ABS7UHS4</accession>
<dbReference type="Proteomes" id="UP000780875">
    <property type="component" value="Unassembled WGS sequence"/>
</dbReference>
<dbReference type="EMBL" id="JAIQZJ010000012">
    <property type="protein sequence ID" value="MBZ5740188.1"/>
    <property type="molecule type" value="Genomic_DNA"/>
</dbReference>
<dbReference type="InterPro" id="IPR013325">
    <property type="entry name" value="RNA_pol_sigma_r2"/>
</dbReference>
<dbReference type="RefSeq" id="WP_224124547.1">
    <property type="nucleotide sequence ID" value="NZ_JAIQZJ010000012.1"/>
</dbReference>
<protein>
    <recommendedName>
        <fullName evidence="3">RNA polymerase sigma factor 70 region 4 type 2 domain-containing protein</fullName>
    </recommendedName>
</protein>
<evidence type="ECO:0000313" key="1">
    <source>
        <dbReference type="EMBL" id="MBZ5740188.1"/>
    </source>
</evidence>
<organism evidence="1 2">
    <name type="scientific">Nocardioides mangrovi</name>
    <dbReference type="NCBI Taxonomy" id="2874580"/>
    <lineage>
        <taxon>Bacteria</taxon>
        <taxon>Bacillati</taxon>
        <taxon>Actinomycetota</taxon>
        <taxon>Actinomycetes</taxon>
        <taxon>Propionibacteriales</taxon>
        <taxon>Nocardioidaceae</taxon>
        <taxon>Nocardioides</taxon>
    </lineage>
</organism>
<dbReference type="SUPFAM" id="SSF88946">
    <property type="entry name" value="Sigma2 domain of RNA polymerase sigma factors"/>
    <property type="match status" value="1"/>
</dbReference>
<name>A0ABS7UHS4_9ACTN</name>
<sequence>MTEPDEFDQFYRDVRARVLLLTYGLTGDLPSSRAAVRDAFVVAWHHWRKVSCGDDPEAWVRELACRRAQRRHTAKLWHREKGLEPETKATLDALAKLSLQQRRVLLVTELSSASLADMAREVGITRTEAERDLQTATSQFSIHREVPTTSVRATLEAMGAHIEAARLPRATIIRRAGSTRRRTHTVIGVAATAAALVVTGTLVTDGDGVRPTLAGERVEAAPSNDDAGGSTQKAPVELPETTLLEATALSPALPGKDWAVGTTGDNTTGDGLAMTCQADRFAGHRPEAALVRSFDARPHDAGSATFVQMSEAARSTKAAEGAFDTALGWFAGCGSDRAQLLGTYRLPGVGDEATVVALHTWQRPEATVLAAVGRTGQYTTSVVSRTPGGDGPRPAALGRLLADSIGSLCALPEGGACADGPVKAVATRPVPVAEVPAMLDEVDLPPVVGVVKPWVGTEPRRALDNVAATGCDDTDFSGPDFSTNLTRTFLVPEAKLADEFGLTETVGVLPTRKKAQAFVNGVRDRLDRCSDKKIGTDVTRLRTRTSAGEDLTVWHVSTEVNTNRTVDFYMGILRTGTAVAQVGFVPDGTATLPQGAFEALAERALARLPEMPDPDVQP</sequence>
<comment type="caution">
    <text evidence="1">The sequence shown here is derived from an EMBL/GenBank/DDBJ whole genome shotgun (WGS) entry which is preliminary data.</text>
</comment>
<reference evidence="1 2" key="1">
    <citation type="submission" date="2021-09" db="EMBL/GenBank/DDBJ databases">
        <title>Whole genome sequence of Nocardioides sp. GBK3QG-3.</title>
        <authorList>
            <person name="Tuo L."/>
        </authorList>
    </citation>
    <scope>NUCLEOTIDE SEQUENCE [LARGE SCALE GENOMIC DNA]</scope>
    <source>
        <strain evidence="1 2">GBK3QG-3</strain>
    </source>
</reference>
<keyword evidence="2" id="KW-1185">Reference proteome</keyword>